<feature type="compositionally biased region" description="Polar residues" evidence="1">
    <location>
        <begin position="701"/>
        <end position="717"/>
    </location>
</feature>
<dbReference type="NCBIfam" id="TIGR01901">
    <property type="entry name" value="adhes_NPXG"/>
    <property type="match status" value="1"/>
</dbReference>
<organism evidence="4">
    <name type="scientific">Planktothricoides sp. SpSt-374</name>
    <dbReference type="NCBI Taxonomy" id="2282167"/>
    <lineage>
        <taxon>Bacteria</taxon>
        <taxon>Bacillati</taxon>
        <taxon>Cyanobacteriota</taxon>
        <taxon>Cyanophyceae</taxon>
        <taxon>Oscillatoriophycideae</taxon>
        <taxon>Oscillatoriales</taxon>
        <taxon>Oscillatoriaceae</taxon>
        <taxon>Planktothricoides</taxon>
    </lineage>
</organism>
<dbReference type="InterPro" id="IPR024983">
    <property type="entry name" value="CHAT_dom"/>
</dbReference>
<feature type="compositionally biased region" description="Low complexity" evidence="1">
    <location>
        <begin position="718"/>
        <end position="774"/>
    </location>
</feature>
<reference evidence="4" key="1">
    <citation type="journal article" date="2020" name="mSystems">
        <title>Genome- and Community-Level Interaction Insights into Carbon Utilization and Element Cycling Functions of Hydrothermarchaeota in Hydrothermal Sediment.</title>
        <authorList>
            <person name="Zhou Z."/>
            <person name="Liu Y."/>
            <person name="Xu W."/>
            <person name="Pan J."/>
            <person name="Luo Z.H."/>
            <person name="Li M."/>
        </authorList>
    </citation>
    <scope>NUCLEOTIDE SEQUENCE [LARGE SCALE GENOMIC DNA]</scope>
    <source>
        <strain evidence="4">SpSt-374</strain>
    </source>
</reference>
<feature type="region of interest" description="Disordered" evidence="1">
    <location>
        <begin position="665"/>
        <end position="820"/>
    </location>
</feature>
<dbReference type="Pfam" id="PF05860">
    <property type="entry name" value="TPS"/>
    <property type="match status" value="1"/>
</dbReference>
<evidence type="ECO:0000313" key="4">
    <source>
        <dbReference type="EMBL" id="HGG02246.1"/>
    </source>
</evidence>
<proteinExistence type="predicted"/>
<feature type="signal peptide" evidence="2">
    <location>
        <begin position="1"/>
        <end position="43"/>
    </location>
</feature>
<feature type="chain" id="PRO_5028025154" evidence="2">
    <location>
        <begin position="44"/>
        <end position="1418"/>
    </location>
</feature>
<dbReference type="SMART" id="SM00912">
    <property type="entry name" value="Haemagg_act"/>
    <property type="match status" value="1"/>
</dbReference>
<dbReference type="Pfam" id="PF12770">
    <property type="entry name" value="CHAT"/>
    <property type="match status" value="1"/>
</dbReference>
<evidence type="ECO:0000256" key="2">
    <source>
        <dbReference type="SAM" id="SignalP"/>
    </source>
</evidence>
<feature type="compositionally biased region" description="Polar residues" evidence="1">
    <location>
        <begin position="775"/>
        <end position="814"/>
    </location>
</feature>
<dbReference type="SUPFAM" id="SSF51126">
    <property type="entry name" value="Pectin lyase-like"/>
    <property type="match status" value="1"/>
</dbReference>
<feature type="compositionally biased region" description="Low complexity" evidence="1">
    <location>
        <begin position="682"/>
        <end position="691"/>
    </location>
</feature>
<dbReference type="InterPro" id="IPR011050">
    <property type="entry name" value="Pectin_lyase_fold/virulence"/>
</dbReference>
<dbReference type="Gene3D" id="2.160.20.10">
    <property type="entry name" value="Single-stranded right-handed beta-helix, Pectin lyase-like"/>
    <property type="match status" value="1"/>
</dbReference>
<feature type="domain" description="Filamentous haemagglutinin FhaB/tRNA nuclease CdiA-like TPS" evidence="3">
    <location>
        <begin position="48"/>
        <end position="162"/>
    </location>
</feature>
<evidence type="ECO:0000256" key="1">
    <source>
        <dbReference type="SAM" id="MobiDB-lite"/>
    </source>
</evidence>
<sequence length="1418" mass="149000">MRKNHFPDFTQFQSQNQIIWSKVLPLLGSVVLALFTSVAPTSAQPITPANDGTGTRVTPNQNRFDIDGGTLSGNGGNLFHSFEQFGLNQGQTANFISSPQIHNILGRVIGGDPSLINGLIQITGGNSNLFLINPAGIVFGPHASLNLPAAFTATTATSIGFNNGWFHSVGANDYATIIGTPTNFNFSPLQPGSIINSGNLAVAAGNNLNLIAGTIINSGSLTAPGGHITIATVPGQHLLRISQPGHILSLDISPSPDQGITPLSLPQLLTASNIGSATKVTVNSAGEVFLTGSGLKVDGGDLVIADNSTITNQTATLTAAQLLTLVSSKLLSEGDLHLESSTSVRARDSVIISGGNLTILGKNNIDILALDPALPTYPIQAGGDITLVSDGAISGDTHFSAGGSFNLLTLAGDVGEFFSFYDPIISSGADVRFGDYTGVSLKVEAAGAIFGGDINITGPDTSLGNSTDPDVAIMRSSAALILRSGVQPANPANIPPNLNAGGTAFNASSARSGNNILVAGITTAGGPVIVESAGTLGLNDINTAGGNVTLNAAGDINIANVVNSSGGNIDITTGNFLRTRGSFTNINNVEASISSASGASTGGSIIIRHQGSVTTPFIIGDATTLGTAAAITSGSETIAPSFQVAVPPDTYNQGNITIITPAPLEPVDAPTPTLPPENLGATTPEPSETPVENPPVPVTSGNTFPQLPGNSLPGSISTEPPTETTTVPPTGTTTAPPTGTTTVPPTGTTTVPPTGTTTAPPTGTTTVPPTGTTTSGINTPQPSSNPISPVSPTSSETISPTQNPPDGSQNQPTTDIGAILTPEPQPEIFSFQPETANRIATDLQGVNIFPIPNGDINLDIDNLDLDRSLYPQRFESTVQIAEFSPDNLQELNIYQPAIIPEITALAIQPEGILAAGLNGNFPSILNPDTLIPDPSLYPQQIETSVQLSDFNLAQLNRDNLEVLNLEQPDLNPDLAPFVLQPEAILDASSGDSSSILNNAITELALDEIFSQTDLDATIWQIEQYRNREFADYLGVKANIESQVVAIAKFRETLKLLNAQTGTKSAVIYIIARNDQLEIVMFAGEGDPVRASVPEAKRSALFPIVNKLRGELTNPRKRNSDSYLEQSQKLYQWLIAPIEATLQEQGIDNILFSLDAGLRSLPMGAIHDGKQFLVEKYSLALIPSFALVDTNYRTIKQAQVLAMGASEFIDNTPLPAVPVELATITNELGKGQFFLNDGFTIDNLKQQRSSDYYQIIHLATHADFKEGAMSNSYIALWQSKLTLDKIPEMGWNDPQVDLLVISACRSALGNREAELGLAGLAIKSGVKSAIASLWSVSDEGTFTLMSEFYRQIRESPIKAEALRQAQLELIRGQTRIENGRLFRPNGDSIELPPQLAGISKPTLQHPYYWSAFTTIGSPW</sequence>
<accession>A0A7C3ZVK8</accession>
<gene>
    <name evidence="4" type="ORF">ENR15_16780</name>
</gene>
<evidence type="ECO:0000259" key="3">
    <source>
        <dbReference type="SMART" id="SM00912"/>
    </source>
</evidence>
<dbReference type="EMBL" id="DSPX01000170">
    <property type="protein sequence ID" value="HGG02246.1"/>
    <property type="molecule type" value="Genomic_DNA"/>
</dbReference>
<protein>
    <submittedName>
        <fullName evidence="4">CHAT domain-containing protein</fullName>
    </submittedName>
</protein>
<dbReference type="InterPro" id="IPR012334">
    <property type="entry name" value="Pectin_lyas_fold"/>
</dbReference>
<dbReference type="InterPro" id="IPR008638">
    <property type="entry name" value="FhaB/CdiA-like_TPS"/>
</dbReference>
<name>A0A7C3ZVK8_9CYAN</name>
<comment type="caution">
    <text evidence="4">The sequence shown here is derived from an EMBL/GenBank/DDBJ whole genome shotgun (WGS) entry which is preliminary data.</text>
</comment>
<keyword evidence="2" id="KW-0732">Signal</keyword>